<comment type="caution">
    <text evidence="2">The sequence shown here is derived from an EMBL/GenBank/DDBJ whole genome shotgun (WGS) entry which is preliminary data.</text>
</comment>
<dbReference type="AlphaFoldDB" id="A0A840RS69"/>
<organism evidence="2 3">
    <name type="scientific">Glaciimonas immobilis</name>
    <dbReference type="NCBI Taxonomy" id="728004"/>
    <lineage>
        <taxon>Bacteria</taxon>
        <taxon>Pseudomonadati</taxon>
        <taxon>Pseudomonadota</taxon>
        <taxon>Betaproteobacteria</taxon>
        <taxon>Burkholderiales</taxon>
        <taxon>Oxalobacteraceae</taxon>
        <taxon>Glaciimonas</taxon>
    </lineage>
</organism>
<dbReference type="Pfam" id="PF00128">
    <property type="entry name" value="Alpha-amylase"/>
    <property type="match status" value="1"/>
</dbReference>
<dbReference type="GO" id="GO:0047470">
    <property type="term" value="F:(1,4)-alpha-D-glucan 1-alpha-D-glucosylmutase activity"/>
    <property type="evidence" value="ECO:0007669"/>
    <property type="project" value="UniProtKB-EC"/>
</dbReference>
<feature type="domain" description="Glycosyl hydrolase family 13 catalytic" evidence="1">
    <location>
        <begin position="5"/>
        <end position="505"/>
    </location>
</feature>
<dbReference type="Gene3D" id="3.20.20.80">
    <property type="entry name" value="Glycosidases"/>
    <property type="match status" value="4"/>
</dbReference>
<evidence type="ECO:0000259" key="1">
    <source>
        <dbReference type="SMART" id="SM00642"/>
    </source>
</evidence>
<dbReference type="PANTHER" id="PTHR10357">
    <property type="entry name" value="ALPHA-AMYLASE FAMILY MEMBER"/>
    <property type="match status" value="1"/>
</dbReference>
<sequence length="933" mass="104565">MTIPRATVRLQFNAGFTLDDATELVDYFSALGISHIYASPLQTAQPGSMHGYDIIDPRVVNPEIGGEAALRRLVARLRLADMGLILDIVPNHMGVAGSGNEWWQSVLEWGHESPYFDWFDIDWESEDPLLRNKVLLPILGETLEQVTRASQITLRFDETDGRIFAVYASHRLPLSVLDYPVILQAAESSALAPVIYAFEQVGAIASSAKEQRIQQASVALAMLVNISRSETGMADICKAMRSFSLQDEQRDDCLQRLLERQHYRLTCWRNAAQQLNWRRFFEVSELAGLRVEKPSVFEASHALVFRLYTQGLIDGVRVDHVDGLVDPAGYCRTLRSRLQQLTARRPAFLTTQAPYIVIEKILAYDETVPLEWTVDGTTGYEFMDQVGALMHDPNGAPPLTALWTEWSGVDRTFDEEVGLARRQLLNLNLATEFNALARLLHRIAQANASTSAGNSNKANVYSLTSIMRVLTEILVSFPVYRTYVDANGCNETDRQRRHQAMCGARKTLMPADHALLENVGGWLGGNHPSDANQAVVELCARAVRRFQQITPVLTAKSVEDTAFYRYGRLLSRNEVGSNPARFNISVQEFHRRCIQRLQQFPHNLLATATHDHKRGEDVRARLAVLSEIPDEWADTARNWQRLNRSSGHIAPIGADELMLYQMLVGAWPINLQPDDRVGIEQFCSRIAGWQTKALREAKQRSNWFDPDPDYEATCEKFLVGILADQQFLQAVVIFVKRLSMAGLVNSLSQTLLRMTTPGVPDLYQGTECWDFSLVDPDNRSLVDYAVRRQILASTDATINLNNWEIGAPKLHIIRRTLALRRRAATLFAYGKYVPLSVSGSRATQVVAYLRSYQGSDVLVVAPHLVAALLFDAKLPMINVGDWQDTAIILPPECAGEWTDLFSAKTFITDNAPVSVAALLGVLPVALLWREQVL</sequence>
<protein>
    <submittedName>
        <fullName evidence="2">(1-&gt;4)-alpha-D-glucan 1-alpha-D-glucosylmutase</fullName>
        <ecNumber evidence="2">5.4.99.15</ecNumber>
    </submittedName>
</protein>
<dbReference type="Proteomes" id="UP000571084">
    <property type="component" value="Unassembled WGS sequence"/>
</dbReference>
<dbReference type="GO" id="GO:0005992">
    <property type="term" value="P:trehalose biosynthetic process"/>
    <property type="evidence" value="ECO:0007669"/>
    <property type="project" value="TreeGrafter"/>
</dbReference>
<dbReference type="RefSeq" id="WP_168054805.1">
    <property type="nucleotide sequence ID" value="NZ_JAAOZT010000006.1"/>
</dbReference>
<evidence type="ECO:0000313" key="3">
    <source>
        <dbReference type="Proteomes" id="UP000571084"/>
    </source>
</evidence>
<keyword evidence="3" id="KW-1185">Reference proteome</keyword>
<dbReference type="SMART" id="SM00642">
    <property type="entry name" value="Aamy"/>
    <property type="match status" value="1"/>
</dbReference>
<dbReference type="PANTHER" id="PTHR10357:SF216">
    <property type="entry name" value="MALTOOLIGOSYL TREHALOSE SYNTHASE-RELATED"/>
    <property type="match status" value="1"/>
</dbReference>
<name>A0A840RS69_9BURK</name>
<dbReference type="GO" id="GO:0030980">
    <property type="term" value="P:alpha-glucan catabolic process"/>
    <property type="evidence" value="ECO:0007669"/>
    <property type="project" value="TreeGrafter"/>
</dbReference>
<dbReference type="EC" id="5.4.99.15" evidence="2"/>
<dbReference type="SUPFAM" id="SSF51445">
    <property type="entry name" value="(Trans)glycosidases"/>
    <property type="match status" value="1"/>
</dbReference>
<proteinExistence type="predicted"/>
<accession>A0A840RS69</accession>
<dbReference type="EMBL" id="JACHHQ010000002">
    <property type="protein sequence ID" value="MBB5199544.1"/>
    <property type="molecule type" value="Genomic_DNA"/>
</dbReference>
<keyword evidence="2" id="KW-0413">Isomerase</keyword>
<gene>
    <name evidence="2" type="ORF">HNR39_001371</name>
</gene>
<dbReference type="NCBIfam" id="TIGR02401">
    <property type="entry name" value="trehalose_TreY"/>
    <property type="match status" value="1"/>
</dbReference>
<dbReference type="CDD" id="cd11336">
    <property type="entry name" value="AmyAc_MTSase"/>
    <property type="match status" value="1"/>
</dbReference>
<dbReference type="InterPro" id="IPR006047">
    <property type="entry name" value="GH13_cat_dom"/>
</dbReference>
<dbReference type="InterPro" id="IPR017853">
    <property type="entry name" value="GH"/>
</dbReference>
<evidence type="ECO:0000313" key="2">
    <source>
        <dbReference type="EMBL" id="MBB5199544.1"/>
    </source>
</evidence>
<dbReference type="InterPro" id="IPR012767">
    <property type="entry name" value="Trehalose_TreY"/>
</dbReference>
<reference evidence="2 3" key="1">
    <citation type="submission" date="2020-08" db="EMBL/GenBank/DDBJ databases">
        <title>Genomic Encyclopedia of Type Strains, Phase IV (KMG-IV): sequencing the most valuable type-strain genomes for metagenomic binning, comparative biology and taxonomic classification.</title>
        <authorList>
            <person name="Goeker M."/>
        </authorList>
    </citation>
    <scope>NUCLEOTIDE SEQUENCE [LARGE SCALE GENOMIC DNA]</scope>
    <source>
        <strain evidence="2 3">DSM 23240</strain>
    </source>
</reference>